<dbReference type="Proteomes" id="UP001597343">
    <property type="component" value="Unassembled WGS sequence"/>
</dbReference>
<sequence>MKFSGWSNEDFDVFQVEGLEARMEALITHLRVKLTELGEELAPFLSEQTGEEMFPHVAKHARRKTNPPRDSWVAWSKNKRGYKMYPHFQIGAWETHAFIQFGIIYESPMKGLFAEQMIKHLDEIKQLIPASYLWYPDHMDPSGMVMAEMELVDFEKIAHRLANQKNGEVMIGVKIPRDEAVQMSEQAFLDRAKETFVTLLPLYRLAFSTTE</sequence>
<reference evidence="3" key="1">
    <citation type="journal article" date="2019" name="Int. J. Syst. Evol. Microbiol.">
        <title>The Global Catalogue of Microorganisms (GCM) 10K type strain sequencing project: providing services to taxonomists for standard genome sequencing and annotation.</title>
        <authorList>
            <consortium name="The Broad Institute Genomics Platform"/>
            <consortium name="The Broad Institute Genome Sequencing Center for Infectious Disease"/>
            <person name="Wu L."/>
            <person name="Ma J."/>
        </authorList>
    </citation>
    <scope>NUCLEOTIDE SEQUENCE [LARGE SCALE GENOMIC DNA]</scope>
    <source>
        <strain evidence="3">CGMCC 1.13574</strain>
    </source>
</reference>
<protein>
    <recommendedName>
        <fullName evidence="1">UPF0637 protein ACFSOY_05930</fullName>
    </recommendedName>
</protein>
<gene>
    <name evidence="2" type="ORF">ACFSOY_05930</name>
</gene>
<dbReference type="HAMAP" id="MF_01851">
    <property type="entry name" value="UPF0637"/>
    <property type="match status" value="1"/>
</dbReference>
<accession>A0ABW4ZVR5</accession>
<organism evidence="2 3">
    <name type="scientific">Tumebacillus lipolyticus</name>
    <dbReference type="NCBI Taxonomy" id="1280370"/>
    <lineage>
        <taxon>Bacteria</taxon>
        <taxon>Bacillati</taxon>
        <taxon>Bacillota</taxon>
        <taxon>Bacilli</taxon>
        <taxon>Bacillales</taxon>
        <taxon>Alicyclobacillaceae</taxon>
        <taxon>Tumebacillus</taxon>
    </lineage>
</organism>
<evidence type="ECO:0000256" key="1">
    <source>
        <dbReference type="HAMAP-Rule" id="MF_01851"/>
    </source>
</evidence>
<dbReference type="Gene3D" id="3.30.930.20">
    <property type="entry name" value="Protein of unknown function DUF1054"/>
    <property type="match status" value="1"/>
</dbReference>
<proteinExistence type="inferred from homology"/>
<name>A0ABW4ZVR5_9BACL</name>
<evidence type="ECO:0000313" key="2">
    <source>
        <dbReference type="EMBL" id="MFD2169528.1"/>
    </source>
</evidence>
<dbReference type="EMBL" id="JBHUIO010000005">
    <property type="protein sequence ID" value="MFD2169528.1"/>
    <property type="molecule type" value="Genomic_DNA"/>
</dbReference>
<evidence type="ECO:0000313" key="3">
    <source>
        <dbReference type="Proteomes" id="UP001597343"/>
    </source>
</evidence>
<dbReference type="PIRSF" id="PIRSF021332">
    <property type="entry name" value="DUF1054"/>
    <property type="match status" value="1"/>
</dbReference>
<comment type="caution">
    <text evidence="2">The sequence shown here is derived from an EMBL/GenBank/DDBJ whole genome shotgun (WGS) entry which is preliminary data.</text>
</comment>
<keyword evidence="3" id="KW-1185">Reference proteome</keyword>
<dbReference type="RefSeq" id="WP_386044753.1">
    <property type="nucleotide sequence ID" value="NZ_JBHUIO010000005.1"/>
</dbReference>
<dbReference type="InterPro" id="IPR053707">
    <property type="entry name" value="UPF0637_domain_sf"/>
</dbReference>
<dbReference type="SUPFAM" id="SSF142913">
    <property type="entry name" value="YktB/PF0168-like"/>
    <property type="match status" value="1"/>
</dbReference>
<comment type="similarity">
    <text evidence="1">Belongs to the UPF0637 family.</text>
</comment>
<dbReference type="InterPro" id="IPR009403">
    <property type="entry name" value="UPF0637"/>
</dbReference>
<dbReference type="Pfam" id="PF06335">
    <property type="entry name" value="DUF1054"/>
    <property type="match status" value="1"/>
</dbReference>